<dbReference type="STRING" id="1849047.A0A3D8Q8E7"/>
<dbReference type="AlphaFoldDB" id="A0A3D8Q8E7"/>
<dbReference type="EMBL" id="PDLM01000018">
    <property type="protein sequence ID" value="RDW58096.1"/>
    <property type="molecule type" value="Genomic_DNA"/>
</dbReference>
<feature type="compositionally biased region" description="Low complexity" evidence="1">
    <location>
        <begin position="250"/>
        <end position="270"/>
    </location>
</feature>
<keyword evidence="3" id="KW-1185">Reference proteome</keyword>
<evidence type="ECO:0000256" key="1">
    <source>
        <dbReference type="SAM" id="MobiDB-lite"/>
    </source>
</evidence>
<feature type="compositionally biased region" description="Basic residues" evidence="1">
    <location>
        <begin position="274"/>
        <end position="286"/>
    </location>
</feature>
<evidence type="ECO:0000313" key="2">
    <source>
        <dbReference type="EMBL" id="RDW58096.1"/>
    </source>
</evidence>
<organism evidence="2 3">
    <name type="scientific">Coleophoma cylindrospora</name>
    <dbReference type="NCBI Taxonomy" id="1849047"/>
    <lineage>
        <taxon>Eukaryota</taxon>
        <taxon>Fungi</taxon>
        <taxon>Dikarya</taxon>
        <taxon>Ascomycota</taxon>
        <taxon>Pezizomycotina</taxon>
        <taxon>Leotiomycetes</taxon>
        <taxon>Helotiales</taxon>
        <taxon>Dermateaceae</taxon>
        <taxon>Coleophoma</taxon>
    </lineage>
</organism>
<accession>A0A3D8Q8E7</accession>
<proteinExistence type="predicted"/>
<dbReference type="OrthoDB" id="3565233at2759"/>
<reference evidence="2 3" key="1">
    <citation type="journal article" date="2018" name="IMA Fungus">
        <title>IMA Genome-F 9: Draft genome sequence of Annulohypoxylon stygium, Aspergillus mulundensis, Berkeleyomyces basicola (syn. Thielaviopsis basicola), Ceratocystis smalleyi, two Cercospora beticola strains, Coleophoma cylindrospora, Fusarium fracticaudum, Phialophora cf. hyalina, and Morchella septimelata.</title>
        <authorList>
            <person name="Wingfield B.D."/>
            <person name="Bills G.F."/>
            <person name="Dong Y."/>
            <person name="Huang W."/>
            <person name="Nel W.J."/>
            <person name="Swalarsk-Parry B.S."/>
            <person name="Vaghefi N."/>
            <person name="Wilken P.M."/>
            <person name="An Z."/>
            <person name="de Beer Z.W."/>
            <person name="De Vos L."/>
            <person name="Chen L."/>
            <person name="Duong T.A."/>
            <person name="Gao Y."/>
            <person name="Hammerbacher A."/>
            <person name="Kikkert J.R."/>
            <person name="Li Y."/>
            <person name="Li H."/>
            <person name="Li K."/>
            <person name="Li Q."/>
            <person name="Liu X."/>
            <person name="Ma X."/>
            <person name="Naidoo K."/>
            <person name="Pethybridge S.J."/>
            <person name="Sun J."/>
            <person name="Steenkamp E.T."/>
            <person name="van der Nest M.A."/>
            <person name="van Wyk S."/>
            <person name="Wingfield M.J."/>
            <person name="Xiong C."/>
            <person name="Yue Q."/>
            <person name="Zhang X."/>
        </authorList>
    </citation>
    <scope>NUCLEOTIDE SEQUENCE [LARGE SCALE GENOMIC DNA]</scope>
    <source>
        <strain evidence="2 3">BP6252</strain>
    </source>
</reference>
<comment type="caution">
    <text evidence="2">The sequence shown here is derived from an EMBL/GenBank/DDBJ whole genome shotgun (WGS) entry which is preliminary data.</text>
</comment>
<feature type="compositionally biased region" description="Basic residues" evidence="1">
    <location>
        <begin position="837"/>
        <end position="862"/>
    </location>
</feature>
<feature type="region of interest" description="Disordered" evidence="1">
    <location>
        <begin position="217"/>
        <end position="326"/>
    </location>
</feature>
<dbReference type="Proteomes" id="UP000256645">
    <property type="component" value="Unassembled WGS sequence"/>
</dbReference>
<sequence length="903" mass="101045">MEQIATLSSLETLLKHTITYCNQLSQVLHTWTVLQDSPRPGCFDDCLQSIDATTQTLAQLSAIIETQRNPALKRLFNNEGLARASLLTKECFTEVSRIELAIRKCASRGVHVEVSDQAHASRGTLTASDFLETKNTDPLLKSFDAKDFLKLVERMRFVLIEDDIGRCVTRLRDLTQNIILLSQTAELQRRYDGEKPSVEDTVILYARISRAADLVRLAPDEEDESDSSSTYCDTDSNSDSDSDSERSARSRSSSGSRSRSRSGSSRGASYPIRPRGRRVSFSRRRCSSVGSERSFSPRPRSPPRWPTPIQRWNDRSLTPPPRQVPRFSNARTSVAFVSPGNENGLPPSYIESRRPFSCGPGTVLSMAAPMPPANPLKSGKSTVSVQEINEQVDQVETVEPVPNVTPKAGQLFKSEPHGMFYKLQFYLHPSSLAAEITSVLAATGSKLSAYLIQTNMLREIPHSAFHTLESTHLRALLLHGSNTSNDWYKTFCKLTNDEHRQLDGVLHQRDANGVLRHREIVVLQVAKQNKANVWLRMLARRLGNGTRAELPVEARNNRVILAIMREKISENIPTLPAGTYEYLGAQPPPPPVPVPQLRIPRLPIIRRPDGPSDLRIPPPPPLVPSYPLPPPAGRSAGAFHGLLTPEKAREALTTFNEYHLDVLPAFQAPGALPQPPNWQCVNITQSTTAGPTELLKHLSAELINTSTLKPIPPPPPPHSTRTEVFNTHPPITPAQDLHLSRLLAQLRASDRDFNFQWKWVWLGLRFGTGSAQEFQEFTGVQNATSIHVIAARTPVAGIDCIALYGEMCKNPFSPRLTYPPPPLRRAPSPVVVVRSPVRPRPRPRPRPRSRTPSREIVRRRRRERQEKEWIQSRAEEDLQIPFRDLAPSREGIADALLKLWCRE</sequence>
<evidence type="ECO:0000313" key="3">
    <source>
        <dbReference type="Proteomes" id="UP000256645"/>
    </source>
</evidence>
<gene>
    <name evidence="2" type="ORF">BP6252_13507</name>
</gene>
<feature type="compositionally biased region" description="Low complexity" evidence="1">
    <location>
        <begin position="287"/>
        <end position="298"/>
    </location>
</feature>
<protein>
    <submittedName>
        <fullName evidence="2">Uncharacterized protein</fullName>
    </submittedName>
</protein>
<name>A0A3D8Q8E7_9HELO</name>
<feature type="region of interest" description="Disordered" evidence="1">
    <location>
        <begin position="834"/>
        <end position="868"/>
    </location>
</feature>